<sequence length="367" mass="41671">MWTVIISTLILSTMVIGLGIKLLTILNFLEKPNTLVWQLITVVVFLPSIYSLLSVSKLVFGNIYLYYLLAILVFYYISPAIGSLYFVLTPIVIILYLDMILQKPLPIDIPLLVFASGFLNYGATWLISFLKKPAIVKVSLAAVVMLVLERLFGYFLPAYGLHTAQGIFIATMSAIFFIIAVDRFNRSLIERKEDVDDLTLQANKDELTQFYNLYHLNKDFSSRQLNRQTLAIAVIDLDYFKTVNDQHGHSMGNQVLVTFSQHLHQCLTRELGENNFELYRYGGEEFVVTIKTLKENSMEALFDILQTSISNVDIASLDQKLSFSAGIAYLANHDFDPVKTFDIADKLLYVAKTSGREQTRIEVENIL</sequence>
<reference evidence="3 4" key="1">
    <citation type="submission" date="2019-04" db="EMBL/GenBank/DDBJ databases">
        <title>A pseudo-fructophilic Leuconostoc citreum strain F192-5 isolated from peel of satsuma mandarin: the first report for isolation and characterization of strain-dependent fructophilic-like characteristics.</title>
        <authorList>
            <person name="Maeno S."/>
            <person name="Tanizawa Y."/>
            <person name="Kajikawa A."/>
            <person name="Kanesaki Y."/>
            <person name="Kubota E."/>
            <person name="Arita M."/>
            <person name="Leon D."/>
            <person name="Endo A."/>
        </authorList>
    </citation>
    <scope>NUCLEOTIDE SEQUENCE [LARGE SCALE GENOMIC DNA]</scope>
    <source>
        <strain evidence="3 4">F192-5</strain>
    </source>
</reference>
<dbReference type="PANTHER" id="PTHR45138">
    <property type="entry name" value="REGULATORY COMPONENTS OF SENSORY TRANSDUCTION SYSTEM"/>
    <property type="match status" value="1"/>
</dbReference>
<dbReference type="Gene3D" id="3.30.70.270">
    <property type="match status" value="1"/>
</dbReference>
<evidence type="ECO:0000259" key="2">
    <source>
        <dbReference type="PROSITE" id="PS50887"/>
    </source>
</evidence>
<dbReference type="InterPro" id="IPR000160">
    <property type="entry name" value="GGDEF_dom"/>
</dbReference>
<dbReference type="InterPro" id="IPR050469">
    <property type="entry name" value="Diguanylate_Cyclase"/>
</dbReference>
<organism evidence="3 4">
    <name type="scientific">Leuconostoc citreum</name>
    <dbReference type="NCBI Taxonomy" id="33964"/>
    <lineage>
        <taxon>Bacteria</taxon>
        <taxon>Bacillati</taxon>
        <taxon>Bacillota</taxon>
        <taxon>Bacilli</taxon>
        <taxon>Lactobacillales</taxon>
        <taxon>Lactobacillaceae</taxon>
        <taxon>Leuconostoc</taxon>
    </lineage>
</organism>
<feature type="transmembrane region" description="Helical" evidence="1">
    <location>
        <begin position="134"/>
        <end position="156"/>
    </location>
</feature>
<dbReference type="InterPro" id="IPR029787">
    <property type="entry name" value="Nucleotide_cyclase"/>
</dbReference>
<evidence type="ECO:0000313" key="4">
    <source>
        <dbReference type="Proteomes" id="UP000323274"/>
    </source>
</evidence>
<dbReference type="RefSeq" id="WP_149334720.1">
    <property type="nucleotide sequence ID" value="NZ_BJJW01000010.1"/>
</dbReference>
<dbReference type="PROSITE" id="PS50887">
    <property type="entry name" value="GGDEF"/>
    <property type="match status" value="1"/>
</dbReference>
<proteinExistence type="predicted"/>
<comment type="caution">
    <text evidence="3">The sequence shown here is derived from an EMBL/GenBank/DDBJ whole genome shotgun (WGS) entry which is preliminary data.</text>
</comment>
<feature type="transmembrane region" description="Helical" evidence="1">
    <location>
        <begin position="59"/>
        <end position="77"/>
    </location>
</feature>
<feature type="transmembrane region" description="Helical" evidence="1">
    <location>
        <begin position="107"/>
        <end position="127"/>
    </location>
</feature>
<dbReference type="SUPFAM" id="SSF55073">
    <property type="entry name" value="Nucleotide cyclase"/>
    <property type="match status" value="1"/>
</dbReference>
<dbReference type="NCBIfam" id="TIGR00254">
    <property type="entry name" value="GGDEF"/>
    <property type="match status" value="1"/>
</dbReference>
<keyword evidence="1" id="KW-0472">Membrane</keyword>
<keyword evidence="1" id="KW-0812">Transmembrane</keyword>
<accession>A0A5A5TZM5</accession>
<dbReference type="AlphaFoldDB" id="A0A5A5TZM5"/>
<feature type="transmembrane region" description="Helical" evidence="1">
    <location>
        <begin position="162"/>
        <end position="181"/>
    </location>
</feature>
<keyword evidence="1" id="KW-1133">Transmembrane helix</keyword>
<feature type="transmembrane region" description="Helical" evidence="1">
    <location>
        <begin position="35"/>
        <end position="53"/>
    </location>
</feature>
<evidence type="ECO:0000256" key="1">
    <source>
        <dbReference type="SAM" id="Phobius"/>
    </source>
</evidence>
<dbReference type="Pfam" id="PF00990">
    <property type="entry name" value="GGDEF"/>
    <property type="match status" value="1"/>
</dbReference>
<name>A0A5A5TZM5_LEUCI</name>
<dbReference type="PANTHER" id="PTHR45138:SF9">
    <property type="entry name" value="DIGUANYLATE CYCLASE DGCM-RELATED"/>
    <property type="match status" value="1"/>
</dbReference>
<feature type="transmembrane region" description="Helical" evidence="1">
    <location>
        <begin position="6"/>
        <end position="28"/>
    </location>
</feature>
<gene>
    <name evidence="3" type="ORF">LCIT_16120</name>
</gene>
<evidence type="ECO:0000313" key="3">
    <source>
        <dbReference type="EMBL" id="GDZ84370.1"/>
    </source>
</evidence>
<dbReference type="EMBL" id="BJJW01000010">
    <property type="protein sequence ID" value="GDZ84370.1"/>
    <property type="molecule type" value="Genomic_DNA"/>
</dbReference>
<dbReference type="GO" id="GO:0052621">
    <property type="term" value="F:diguanylate cyclase activity"/>
    <property type="evidence" value="ECO:0007669"/>
    <property type="project" value="TreeGrafter"/>
</dbReference>
<feature type="domain" description="GGDEF" evidence="2">
    <location>
        <begin position="228"/>
        <end position="364"/>
    </location>
</feature>
<dbReference type="SMART" id="SM00267">
    <property type="entry name" value="GGDEF"/>
    <property type="match status" value="1"/>
</dbReference>
<dbReference type="Proteomes" id="UP000323274">
    <property type="component" value="Unassembled WGS sequence"/>
</dbReference>
<dbReference type="CDD" id="cd01949">
    <property type="entry name" value="GGDEF"/>
    <property type="match status" value="1"/>
</dbReference>
<protein>
    <recommendedName>
        <fullName evidence="2">GGDEF domain-containing protein</fullName>
    </recommendedName>
</protein>
<dbReference type="InterPro" id="IPR043128">
    <property type="entry name" value="Rev_trsase/Diguanyl_cyclase"/>
</dbReference>